<dbReference type="RefSeq" id="WP_078736716.1">
    <property type="nucleotide sequence ID" value="NZ_FUXE01000006.1"/>
</dbReference>
<evidence type="ECO:0000313" key="3">
    <source>
        <dbReference type="Proteomes" id="UP000190121"/>
    </source>
</evidence>
<dbReference type="PROSITE" id="PS51186">
    <property type="entry name" value="GNAT"/>
    <property type="match status" value="1"/>
</dbReference>
<name>A0A1T4MH62_9PORP</name>
<dbReference type="Gene3D" id="3.40.630.30">
    <property type="match status" value="1"/>
</dbReference>
<dbReference type="Pfam" id="PF13302">
    <property type="entry name" value="Acetyltransf_3"/>
    <property type="match status" value="1"/>
</dbReference>
<dbReference type="InterPro" id="IPR016181">
    <property type="entry name" value="Acyl_CoA_acyltransferase"/>
</dbReference>
<reference evidence="3" key="1">
    <citation type="submission" date="2017-02" db="EMBL/GenBank/DDBJ databases">
        <authorList>
            <person name="Varghese N."/>
            <person name="Submissions S."/>
        </authorList>
    </citation>
    <scope>NUCLEOTIDE SEQUENCE [LARGE SCALE GENOMIC DNA]</scope>
    <source>
        <strain evidence="3">ATCC 51356</strain>
    </source>
</reference>
<dbReference type="PANTHER" id="PTHR43415:SF3">
    <property type="entry name" value="GNAT-FAMILY ACETYLTRANSFERASE"/>
    <property type="match status" value="1"/>
</dbReference>
<dbReference type="GO" id="GO:0016747">
    <property type="term" value="F:acyltransferase activity, transferring groups other than amino-acyl groups"/>
    <property type="evidence" value="ECO:0007669"/>
    <property type="project" value="InterPro"/>
</dbReference>
<dbReference type="SUPFAM" id="SSF55729">
    <property type="entry name" value="Acyl-CoA N-acyltransferases (Nat)"/>
    <property type="match status" value="1"/>
</dbReference>
<evidence type="ECO:0000313" key="2">
    <source>
        <dbReference type="EMBL" id="SJZ66186.1"/>
    </source>
</evidence>
<dbReference type="AlphaFoldDB" id="A0A1T4MH62"/>
<gene>
    <name evidence="2" type="ORF">SAMN02745171_00771</name>
</gene>
<accession>A0A1T4MH62</accession>
<keyword evidence="2" id="KW-0808">Transferase</keyword>
<dbReference type="InterPro" id="IPR000182">
    <property type="entry name" value="GNAT_dom"/>
</dbReference>
<dbReference type="OrthoDB" id="893030at2"/>
<dbReference type="PANTHER" id="PTHR43415">
    <property type="entry name" value="SPERMIDINE N(1)-ACETYLTRANSFERASE"/>
    <property type="match status" value="1"/>
</dbReference>
<protein>
    <submittedName>
        <fullName evidence="2">Diamine N-acetyltransferase</fullName>
    </submittedName>
</protein>
<keyword evidence="3" id="KW-1185">Reference proteome</keyword>
<dbReference type="EMBL" id="FUXE01000006">
    <property type="protein sequence ID" value="SJZ66186.1"/>
    <property type="molecule type" value="Genomic_DNA"/>
</dbReference>
<feature type="domain" description="N-acetyltransferase" evidence="1">
    <location>
        <begin position="11"/>
        <end position="176"/>
    </location>
</feature>
<proteinExistence type="predicted"/>
<sequence length="177" mass="20246">MRLSHFQDGELLLRPVEPSDASLLQSWESDPAIATSNTLVEPMARYQAQQWVDLGHSHLASNGFVLFIASVRRGDELVPIGYIELYNYDFYHRRVAVGVMLLPAYRGKGYARRMLDLMVAHAKDLRLNILYAEVVANNLLGKSFFDATPFIPVATLPHWYWDQGDYQDLIIYQLCLV</sequence>
<evidence type="ECO:0000259" key="1">
    <source>
        <dbReference type="PROSITE" id="PS51186"/>
    </source>
</evidence>
<dbReference type="CDD" id="cd04301">
    <property type="entry name" value="NAT_SF"/>
    <property type="match status" value="1"/>
</dbReference>
<dbReference type="Proteomes" id="UP000190121">
    <property type="component" value="Unassembled WGS sequence"/>
</dbReference>
<dbReference type="STRING" id="29524.SAMN02745171_00771"/>
<organism evidence="2 3">
    <name type="scientific">Porphyromonas circumdentaria</name>
    <dbReference type="NCBI Taxonomy" id="29524"/>
    <lineage>
        <taxon>Bacteria</taxon>
        <taxon>Pseudomonadati</taxon>
        <taxon>Bacteroidota</taxon>
        <taxon>Bacteroidia</taxon>
        <taxon>Bacteroidales</taxon>
        <taxon>Porphyromonadaceae</taxon>
        <taxon>Porphyromonas</taxon>
    </lineage>
</organism>